<dbReference type="PROSITE" id="PS00815">
    <property type="entry name" value="AIPM_HOMOCIT_SYNTH_1"/>
    <property type="match status" value="1"/>
</dbReference>
<dbReference type="EC" id="2.3.3.13" evidence="2"/>
<keyword evidence="4 6" id="KW-0808">Transferase</keyword>
<dbReference type="GO" id="GO:0009098">
    <property type="term" value="P:L-leucine biosynthetic process"/>
    <property type="evidence" value="ECO:0007669"/>
    <property type="project" value="TreeGrafter"/>
</dbReference>
<reference evidence="9" key="1">
    <citation type="journal article" date="2017" name="Nat. Commun.">
        <title>The asparagus genome sheds light on the origin and evolution of a young Y chromosome.</title>
        <authorList>
            <person name="Harkess A."/>
            <person name="Zhou J."/>
            <person name="Xu C."/>
            <person name="Bowers J.E."/>
            <person name="Van der Hulst R."/>
            <person name="Ayyampalayam S."/>
            <person name="Mercati F."/>
            <person name="Riccardi P."/>
            <person name="McKain M.R."/>
            <person name="Kakrana A."/>
            <person name="Tang H."/>
            <person name="Ray J."/>
            <person name="Groenendijk J."/>
            <person name="Arikit S."/>
            <person name="Mathioni S.M."/>
            <person name="Nakano M."/>
            <person name="Shan H."/>
            <person name="Telgmann-Rauber A."/>
            <person name="Kanno A."/>
            <person name="Yue Z."/>
            <person name="Chen H."/>
            <person name="Li W."/>
            <person name="Chen Y."/>
            <person name="Xu X."/>
            <person name="Zhang Y."/>
            <person name="Luo S."/>
            <person name="Chen H."/>
            <person name="Gao J."/>
            <person name="Mao Z."/>
            <person name="Pires J.C."/>
            <person name="Luo M."/>
            <person name="Kudrna D."/>
            <person name="Wing R.A."/>
            <person name="Meyers B.C."/>
            <person name="Yi K."/>
            <person name="Kong H."/>
            <person name="Lavrijsen P."/>
            <person name="Sunseri F."/>
            <person name="Falavigna A."/>
            <person name="Ye Y."/>
            <person name="Leebens-Mack J.H."/>
            <person name="Chen G."/>
        </authorList>
    </citation>
    <scope>NUCLEOTIDE SEQUENCE [LARGE SCALE GENOMIC DNA]</scope>
    <source>
        <strain evidence="9">cv. DH0086</strain>
    </source>
</reference>
<evidence type="ECO:0000256" key="3">
    <source>
        <dbReference type="ARBA" id="ARBA00022605"/>
    </source>
</evidence>
<dbReference type="Proteomes" id="UP000243459">
    <property type="component" value="Chromosome 4"/>
</dbReference>
<evidence type="ECO:0000256" key="1">
    <source>
        <dbReference type="ARBA" id="ARBA00004689"/>
    </source>
</evidence>
<organism evidence="8 9">
    <name type="scientific">Asparagus officinalis</name>
    <name type="common">Garden asparagus</name>
    <dbReference type="NCBI Taxonomy" id="4686"/>
    <lineage>
        <taxon>Eukaryota</taxon>
        <taxon>Viridiplantae</taxon>
        <taxon>Streptophyta</taxon>
        <taxon>Embryophyta</taxon>
        <taxon>Tracheophyta</taxon>
        <taxon>Spermatophyta</taxon>
        <taxon>Magnoliopsida</taxon>
        <taxon>Liliopsida</taxon>
        <taxon>Asparagales</taxon>
        <taxon>Asparagaceae</taxon>
        <taxon>Asparagoideae</taxon>
        <taxon>Asparagus</taxon>
    </lineage>
</organism>
<protein>
    <recommendedName>
        <fullName evidence="2">2-isopropylmalate synthase</fullName>
        <ecNumber evidence="2">2.3.3.13</ecNumber>
    </recommendedName>
</protein>
<dbReference type="Gramene" id="ONK72447">
    <property type="protein sequence ID" value="ONK72447"/>
    <property type="gene ID" value="A4U43_C04F19530"/>
</dbReference>
<dbReference type="SUPFAM" id="SSF51569">
    <property type="entry name" value="Aldolase"/>
    <property type="match status" value="1"/>
</dbReference>
<name>A0A5P1F4V9_ASPOF</name>
<dbReference type="InterPro" id="IPR002034">
    <property type="entry name" value="AIPM/Hcit_synth_CS"/>
</dbReference>
<dbReference type="EMBL" id="CM007384">
    <property type="protein sequence ID" value="ONK72447.1"/>
    <property type="molecule type" value="Genomic_DNA"/>
</dbReference>
<evidence type="ECO:0000256" key="2">
    <source>
        <dbReference type="ARBA" id="ARBA00012973"/>
    </source>
</evidence>
<dbReference type="InterPro" id="IPR013785">
    <property type="entry name" value="Aldolase_TIM"/>
</dbReference>
<evidence type="ECO:0000313" key="8">
    <source>
        <dbReference type="EMBL" id="ONK72447.1"/>
    </source>
</evidence>
<dbReference type="Gene3D" id="3.20.20.70">
    <property type="entry name" value="Aldolase class I"/>
    <property type="match status" value="1"/>
</dbReference>
<keyword evidence="3" id="KW-0028">Amino-acid biosynthesis</keyword>
<dbReference type="GO" id="GO:0009507">
    <property type="term" value="C:chloroplast"/>
    <property type="evidence" value="ECO:0007669"/>
    <property type="project" value="TreeGrafter"/>
</dbReference>
<feature type="domain" description="Pyruvate carboxyltransferase" evidence="7">
    <location>
        <begin position="18"/>
        <end position="148"/>
    </location>
</feature>
<keyword evidence="9" id="KW-1185">Reference proteome</keyword>
<dbReference type="AlphaFoldDB" id="A0A5P1F4V9"/>
<evidence type="ECO:0000256" key="6">
    <source>
        <dbReference type="RuleBase" id="RU003523"/>
    </source>
</evidence>
<sequence length="160" mass="17543">MSSRPPYSPNFISDPSYVRILDTTLRDGEQAPGAAMTADQKLSIARPFFDLSVNIIAEGVGTLMQGHAPVIGAVARSNKRDIDAAWEAVKGALRPRLSTFIATSEIHMKHKLRMGREEVVARAVEMVAYARSLGCQDVTFAAEDAVRSVYLVNISLEYFL</sequence>
<proteinExistence type="inferred from homology"/>
<comment type="similarity">
    <text evidence="6">Belongs to the alpha-IPM synthase/homocitrate synthase family.</text>
</comment>
<dbReference type="Pfam" id="PF00682">
    <property type="entry name" value="HMGL-like"/>
    <property type="match status" value="1"/>
</dbReference>
<dbReference type="InterPro" id="IPR050073">
    <property type="entry name" value="2-IPM_HCS-like"/>
</dbReference>
<evidence type="ECO:0000256" key="5">
    <source>
        <dbReference type="ARBA" id="ARBA00023304"/>
    </source>
</evidence>
<gene>
    <name evidence="8" type="ORF">A4U43_C04F19530</name>
</gene>
<evidence type="ECO:0000259" key="7">
    <source>
        <dbReference type="Pfam" id="PF00682"/>
    </source>
</evidence>
<dbReference type="PANTHER" id="PTHR10277">
    <property type="entry name" value="HOMOCITRATE SYNTHASE-RELATED"/>
    <property type="match status" value="1"/>
</dbReference>
<evidence type="ECO:0000313" key="9">
    <source>
        <dbReference type="Proteomes" id="UP000243459"/>
    </source>
</evidence>
<accession>A0A5P1F4V9</accession>
<keyword evidence="5" id="KW-0100">Branched-chain amino acid biosynthesis</keyword>
<dbReference type="InterPro" id="IPR000891">
    <property type="entry name" value="PYR_CT"/>
</dbReference>
<evidence type="ECO:0000256" key="4">
    <source>
        <dbReference type="ARBA" id="ARBA00022679"/>
    </source>
</evidence>
<dbReference type="PANTHER" id="PTHR10277:SF9">
    <property type="entry name" value="2-ISOPROPYLMALATE SYNTHASE 1, CHLOROPLASTIC-RELATED"/>
    <property type="match status" value="1"/>
</dbReference>
<comment type="pathway">
    <text evidence="1">Amino-acid biosynthesis; L-leucine biosynthesis; L-leucine from 3-methyl-2-oxobutanoate: step 1/4.</text>
</comment>
<dbReference type="GO" id="GO:0003852">
    <property type="term" value="F:2-isopropylmalate synthase activity"/>
    <property type="evidence" value="ECO:0007669"/>
    <property type="project" value="UniProtKB-EC"/>
</dbReference>
<dbReference type="OMA" id="ICAFARC"/>